<name>A0A9D3VFC0_9ROSI</name>
<keyword evidence="2" id="KW-1185">Reference proteome</keyword>
<reference evidence="1 2" key="1">
    <citation type="journal article" date="2021" name="Plant Biotechnol. J.">
        <title>Multi-omics assisted identification of the key and species-specific regulatory components of drought-tolerant mechanisms in Gossypium stocksii.</title>
        <authorList>
            <person name="Yu D."/>
            <person name="Ke L."/>
            <person name="Zhang D."/>
            <person name="Wu Y."/>
            <person name="Sun Y."/>
            <person name="Mei J."/>
            <person name="Sun J."/>
            <person name="Sun Y."/>
        </authorList>
    </citation>
    <scope>NUCLEOTIDE SEQUENCE [LARGE SCALE GENOMIC DNA]</scope>
    <source>
        <strain evidence="2">cv. E1</strain>
        <tissue evidence="1">Leaf</tissue>
    </source>
</reference>
<dbReference type="EMBL" id="JAIQCV010000007">
    <property type="protein sequence ID" value="KAH1081948.1"/>
    <property type="molecule type" value="Genomic_DNA"/>
</dbReference>
<evidence type="ECO:0000313" key="1">
    <source>
        <dbReference type="EMBL" id="KAH1081948.1"/>
    </source>
</evidence>
<dbReference type="OrthoDB" id="993481at2759"/>
<accession>A0A9D3VFC0</accession>
<comment type="caution">
    <text evidence="1">The sequence shown here is derived from an EMBL/GenBank/DDBJ whole genome shotgun (WGS) entry which is preliminary data.</text>
</comment>
<dbReference type="AlphaFoldDB" id="A0A9D3VFC0"/>
<protein>
    <submittedName>
        <fullName evidence="1">Uncharacterized protein</fullName>
    </submittedName>
</protein>
<evidence type="ECO:0000313" key="2">
    <source>
        <dbReference type="Proteomes" id="UP000828251"/>
    </source>
</evidence>
<proteinExistence type="predicted"/>
<dbReference type="Proteomes" id="UP000828251">
    <property type="component" value="Unassembled WGS sequence"/>
</dbReference>
<organism evidence="1 2">
    <name type="scientific">Gossypium stocksii</name>
    <dbReference type="NCBI Taxonomy" id="47602"/>
    <lineage>
        <taxon>Eukaryota</taxon>
        <taxon>Viridiplantae</taxon>
        <taxon>Streptophyta</taxon>
        <taxon>Embryophyta</taxon>
        <taxon>Tracheophyta</taxon>
        <taxon>Spermatophyta</taxon>
        <taxon>Magnoliopsida</taxon>
        <taxon>eudicotyledons</taxon>
        <taxon>Gunneridae</taxon>
        <taxon>Pentapetalae</taxon>
        <taxon>rosids</taxon>
        <taxon>malvids</taxon>
        <taxon>Malvales</taxon>
        <taxon>Malvaceae</taxon>
        <taxon>Malvoideae</taxon>
        <taxon>Gossypium</taxon>
    </lineage>
</organism>
<gene>
    <name evidence="1" type="ORF">J1N35_021709</name>
</gene>
<sequence>MKEQFRDYVSKSFGSIKNKLTNKDDTLEVMMTALKEDIAELKGEPTIYNASMPKASWAMPLRKKAFFSFMDGLKPWVK</sequence>